<keyword evidence="6 7" id="KW-0472">Membrane</keyword>
<organism evidence="9 10">
    <name type="scientific">Vibrio porteresiae DSM 19223</name>
    <dbReference type="NCBI Taxonomy" id="1123496"/>
    <lineage>
        <taxon>Bacteria</taxon>
        <taxon>Pseudomonadati</taxon>
        <taxon>Pseudomonadota</taxon>
        <taxon>Gammaproteobacteria</taxon>
        <taxon>Vibrionales</taxon>
        <taxon>Vibrionaceae</taxon>
        <taxon>Vibrio</taxon>
    </lineage>
</organism>
<feature type="transmembrane region" description="Helical" evidence="7">
    <location>
        <begin position="360"/>
        <end position="382"/>
    </location>
</feature>
<dbReference type="SUPFAM" id="SSF103473">
    <property type="entry name" value="MFS general substrate transporter"/>
    <property type="match status" value="1"/>
</dbReference>
<feature type="transmembrane region" description="Helical" evidence="7">
    <location>
        <begin position="165"/>
        <end position="187"/>
    </location>
</feature>
<keyword evidence="2" id="KW-0813">Transport</keyword>
<feature type="transmembrane region" description="Helical" evidence="7">
    <location>
        <begin position="208"/>
        <end position="230"/>
    </location>
</feature>
<dbReference type="InterPro" id="IPR036259">
    <property type="entry name" value="MFS_trans_sf"/>
</dbReference>
<accession>A0ABZ0Q9U2</accession>
<evidence type="ECO:0000256" key="6">
    <source>
        <dbReference type="ARBA" id="ARBA00023136"/>
    </source>
</evidence>
<keyword evidence="3" id="KW-1003">Cell membrane</keyword>
<dbReference type="PANTHER" id="PTHR23517:SF13">
    <property type="entry name" value="MAJOR FACILITATOR SUPERFAMILY MFS_1"/>
    <property type="match status" value="1"/>
</dbReference>
<keyword evidence="4 7" id="KW-0812">Transmembrane</keyword>
<evidence type="ECO:0000256" key="1">
    <source>
        <dbReference type="ARBA" id="ARBA00004651"/>
    </source>
</evidence>
<evidence type="ECO:0000313" key="9">
    <source>
        <dbReference type="EMBL" id="WPC73212.1"/>
    </source>
</evidence>
<sequence>MKQTQISYAGAALSLMTTYLASGTPIPLYGRYQMENGVSYMALSLSSVLYFVGAVTALLFFGRVSNFLGRKPIALATILLAGASTLCFMTITGATPLIIGRLLQGLASGLASTAMAAWVVDNTRAVPRWLTPAILSCGPMTGLTIGGVGSGVLVEYGPDPRHFPFYIVLVLLLCCLALLVMSTDSVIHKSGALTSLKPQLALPSSARSAFPVAACTFVCTWALGGFFQAFGPAMAQHNLHSSSAVAAAFVFAAIMAPSSIGASLAGRVSAITAQKVGMYSFTLLLGGILFFLYQGMLIPFVITSILAGIAQGGVLTGSIQTLVTDLKQDERASVLSLIYTSSYIGAAIPTLIAGRMSESYSLFTVACGYGVLALLGCIYVYAFHRQKAKTLATQESHYS</sequence>
<dbReference type="EMBL" id="CP138203">
    <property type="protein sequence ID" value="WPC73212.1"/>
    <property type="molecule type" value="Genomic_DNA"/>
</dbReference>
<dbReference type="RefSeq" id="WP_261893020.1">
    <property type="nucleotide sequence ID" value="NZ_AP024895.1"/>
</dbReference>
<comment type="subcellular location">
    <subcellularLocation>
        <location evidence="1">Cell membrane</location>
        <topology evidence="1">Multi-pass membrane protein</topology>
    </subcellularLocation>
</comment>
<name>A0ABZ0Q9U2_9VIBR</name>
<feature type="transmembrane region" description="Helical" evidence="7">
    <location>
        <begin position="132"/>
        <end position="153"/>
    </location>
</feature>
<keyword evidence="5 7" id="KW-1133">Transmembrane helix</keyword>
<dbReference type="Proteomes" id="UP001304071">
    <property type="component" value="Chromosome 1"/>
</dbReference>
<keyword evidence="10" id="KW-1185">Reference proteome</keyword>
<feature type="transmembrane region" description="Helical" evidence="7">
    <location>
        <begin position="300"/>
        <end position="322"/>
    </location>
</feature>
<dbReference type="Pfam" id="PF07690">
    <property type="entry name" value="MFS_1"/>
    <property type="match status" value="1"/>
</dbReference>
<feature type="transmembrane region" description="Helical" evidence="7">
    <location>
        <begin position="98"/>
        <end position="120"/>
    </location>
</feature>
<protein>
    <submittedName>
        <fullName evidence="9">MFS transporter</fullName>
    </submittedName>
</protein>
<dbReference type="InterPro" id="IPR020846">
    <property type="entry name" value="MFS_dom"/>
</dbReference>
<gene>
    <name evidence="9" type="ORF">R8Z52_13950</name>
</gene>
<proteinExistence type="predicted"/>
<feature type="transmembrane region" description="Helical" evidence="7">
    <location>
        <begin position="39"/>
        <end position="61"/>
    </location>
</feature>
<dbReference type="PANTHER" id="PTHR23517">
    <property type="entry name" value="RESISTANCE PROTEIN MDTM, PUTATIVE-RELATED-RELATED"/>
    <property type="match status" value="1"/>
</dbReference>
<evidence type="ECO:0000256" key="4">
    <source>
        <dbReference type="ARBA" id="ARBA00022692"/>
    </source>
</evidence>
<feature type="transmembrane region" description="Helical" evidence="7">
    <location>
        <begin position="334"/>
        <end position="354"/>
    </location>
</feature>
<evidence type="ECO:0000256" key="3">
    <source>
        <dbReference type="ARBA" id="ARBA00022475"/>
    </source>
</evidence>
<evidence type="ECO:0000256" key="5">
    <source>
        <dbReference type="ARBA" id="ARBA00022989"/>
    </source>
</evidence>
<feature type="transmembrane region" description="Helical" evidence="7">
    <location>
        <begin position="242"/>
        <end position="264"/>
    </location>
</feature>
<dbReference type="InterPro" id="IPR011701">
    <property type="entry name" value="MFS"/>
</dbReference>
<evidence type="ECO:0000259" key="8">
    <source>
        <dbReference type="PROSITE" id="PS50850"/>
    </source>
</evidence>
<feature type="domain" description="Major facilitator superfamily (MFS) profile" evidence="8">
    <location>
        <begin position="1"/>
        <end position="388"/>
    </location>
</feature>
<evidence type="ECO:0000256" key="2">
    <source>
        <dbReference type="ARBA" id="ARBA00022448"/>
    </source>
</evidence>
<reference evidence="9 10" key="1">
    <citation type="submission" date="2023-11" db="EMBL/GenBank/DDBJ databases">
        <title>Plant-associative lifestyle of Vibrio porteresiae and its evolutionary dynamics.</title>
        <authorList>
            <person name="Rameshkumar N."/>
            <person name="Kirti K."/>
        </authorList>
    </citation>
    <scope>NUCLEOTIDE SEQUENCE [LARGE SCALE GENOMIC DNA]</scope>
    <source>
        <strain evidence="9 10">MSSRF30</strain>
    </source>
</reference>
<feature type="transmembrane region" description="Helical" evidence="7">
    <location>
        <begin position="73"/>
        <end position="92"/>
    </location>
</feature>
<dbReference type="PROSITE" id="PS50850">
    <property type="entry name" value="MFS"/>
    <property type="match status" value="1"/>
</dbReference>
<feature type="transmembrane region" description="Helical" evidence="7">
    <location>
        <begin position="276"/>
        <end position="294"/>
    </location>
</feature>
<evidence type="ECO:0000313" key="10">
    <source>
        <dbReference type="Proteomes" id="UP001304071"/>
    </source>
</evidence>
<dbReference type="Gene3D" id="1.20.1250.20">
    <property type="entry name" value="MFS general substrate transporter like domains"/>
    <property type="match status" value="1"/>
</dbReference>
<dbReference type="InterPro" id="IPR050171">
    <property type="entry name" value="MFS_Transporters"/>
</dbReference>
<evidence type="ECO:0000256" key="7">
    <source>
        <dbReference type="SAM" id="Phobius"/>
    </source>
</evidence>